<evidence type="ECO:0000313" key="13">
    <source>
        <dbReference type="Proteomes" id="UP000239899"/>
    </source>
</evidence>
<evidence type="ECO:0000256" key="2">
    <source>
        <dbReference type="ARBA" id="ARBA00011655"/>
    </source>
</evidence>
<dbReference type="SMART" id="SM01375">
    <property type="entry name" value="Dynein_light"/>
    <property type="match status" value="1"/>
</dbReference>
<dbReference type="Gene3D" id="3.30.740.10">
    <property type="entry name" value="Protein Inhibitor Of Neuronal Nitric Oxide Synthase"/>
    <property type="match status" value="1"/>
</dbReference>
<evidence type="ECO:0000256" key="1">
    <source>
        <dbReference type="ARBA" id="ARBA00004430"/>
    </source>
</evidence>
<evidence type="ECO:0000313" key="12">
    <source>
        <dbReference type="EMBL" id="PRW58361.1"/>
    </source>
</evidence>
<evidence type="ECO:0000256" key="5">
    <source>
        <dbReference type="ARBA" id="ARBA00023017"/>
    </source>
</evidence>
<evidence type="ECO:0000256" key="4">
    <source>
        <dbReference type="ARBA" id="ARBA00022701"/>
    </source>
</evidence>
<dbReference type="SUPFAM" id="SSF54648">
    <property type="entry name" value="DLC"/>
    <property type="match status" value="1"/>
</dbReference>
<dbReference type="Pfam" id="PF01221">
    <property type="entry name" value="Dynein_light"/>
    <property type="match status" value="1"/>
</dbReference>
<keyword evidence="7 11" id="KW-0505">Motor protein</keyword>
<evidence type="ECO:0000256" key="6">
    <source>
        <dbReference type="ARBA" id="ARBA00023069"/>
    </source>
</evidence>
<evidence type="ECO:0000256" key="8">
    <source>
        <dbReference type="ARBA" id="ARBA00023212"/>
    </source>
</evidence>
<dbReference type="PANTHER" id="PTHR11886">
    <property type="entry name" value="DYNEIN LIGHT CHAIN"/>
    <property type="match status" value="1"/>
</dbReference>
<dbReference type="Proteomes" id="UP000239899">
    <property type="component" value="Unassembled WGS sequence"/>
</dbReference>
<gene>
    <name evidence="12" type="ORF">C2E21_3171</name>
</gene>
<comment type="subunit">
    <text evidence="2">Consists of at least two heavy chains and a number of intermediate and light chains.</text>
</comment>
<dbReference type="AlphaFoldDB" id="A0A2P6TWC4"/>
<dbReference type="GO" id="GO:0005930">
    <property type="term" value="C:axoneme"/>
    <property type="evidence" value="ECO:0007669"/>
    <property type="project" value="UniProtKB-SubCell"/>
</dbReference>
<dbReference type="GO" id="GO:0007017">
    <property type="term" value="P:microtubule-based process"/>
    <property type="evidence" value="ECO:0007669"/>
    <property type="project" value="InterPro"/>
</dbReference>
<comment type="subcellular location">
    <subcellularLocation>
        <location evidence="1">Cytoplasm</location>
        <location evidence="1">Cytoskeleton</location>
        <location evidence="1">Cilium axoneme</location>
    </subcellularLocation>
</comment>
<accession>A0A2P6TWC4</accession>
<dbReference type="PANTHER" id="PTHR11886:SF2">
    <property type="entry name" value="DYNEIN AXONEMAL LIGHT CHAIN 4"/>
    <property type="match status" value="1"/>
</dbReference>
<dbReference type="InterPro" id="IPR001372">
    <property type="entry name" value="Dynein_light_chain_typ-1/2"/>
</dbReference>
<evidence type="ECO:0000256" key="10">
    <source>
        <dbReference type="ARBA" id="ARBA00057688"/>
    </source>
</evidence>
<dbReference type="FunFam" id="3.30.740.10:FF:000002">
    <property type="entry name" value="Dynein light chain"/>
    <property type="match status" value="1"/>
</dbReference>
<comment type="function">
    <text evidence="10">Force generating protein of respiratory cilia. Produces force towards the minus ends of microtubules. Dynein has ATPase activity.</text>
</comment>
<dbReference type="OrthoDB" id="10033309at2759"/>
<dbReference type="InterPro" id="IPR037177">
    <property type="entry name" value="DLC_sf"/>
</dbReference>
<reference evidence="12 13" key="1">
    <citation type="journal article" date="2018" name="Plant J.">
        <title>Genome sequences of Chlorella sorokiniana UTEX 1602 and Micractinium conductrix SAG 241.80: implications to maltose excretion by a green alga.</title>
        <authorList>
            <person name="Arriola M.B."/>
            <person name="Velmurugan N."/>
            <person name="Zhang Y."/>
            <person name="Plunkett M.H."/>
            <person name="Hondzo H."/>
            <person name="Barney B.M."/>
        </authorList>
    </citation>
    <scope>NUCLEOTIDE SEQUENCE [LARGE SCALE GENOMIC DNA]</scope>
    <source>
        <strain evidence="13">UTEX 1602</strain>
    </source>
</reference>
<keyword evidence="13" id="KW-1185">Reference proteome</keyword>
<dbReference type="CDD" id="cd21453">
    <property type="entry name" value="DLC-like_DNAL4"/>
    <property type="match status" value="1"/>
</dbReference>
<keyword evidence="4 11" id="KW-0493">Microtubule</keyword>
<comment type="similarity">
    <text evidence="11">Belongs to the dynein light chain family.</text>
</comment>
<keyword evidence="3 11" id="KW-0963">Cytoplasm</keyword>
<keyword evidence="8 11" id="KW-0206">Cytoskeleton</keyword>
<keyword evidence="9" id="KW-0966">Cell projection</keyword>
<dbReference type="GO" id="GO:0030286">
    <property type="term" value="C:dynein complex"/>
    <property type="evidence" value="ECO:0007669"/>
    <property type="project" value="UniProtKB-KW"/>
</dbReference>
<protein>
    <recommendedName>
        <fullName evidence="11">Dynein light chain</fullName>
    </recommendedName>
</protein>
<dbReference type="GO" id="GO:0005874">
    <property type="term" value="C:microtubule"/>
    <property type="evidence" value="ECO:0007669"/>
    <property type="project" value="UniProtKB-KW"/>
</dbReference>
<comment type="caution">
    <text evidence="12">The sequence shown here is derived from an EMBL/GenBank/DDBJ whole genome shotgun (WGS) entry which is preliminary data.</text>
</comment>
<name>A0A2P6TWC4_CHLSO</name>
<dbReference type="STRING" id="3076.A0A2P6TWC4"/>
<evidence type="ECO:0000256" key="7">
    <source>
        <dbReference type="ARBA" id="ARBA00023175"/>
    </source>
</evidence>
<organism evidence="12 13">
    <name type="scientific">Chlorella sorokiniana</name>
    <name type="common">Freshwater green alga</name>
    <dbReference type="NCBI Taxonomy" id="3076"/>
    <lineage>
        <taxon>Eukaryota</taxon>
        <taxon>Viridiplantae</taxon>
        <taxon>Chlorophyta</taxon>
        <taxon>core chlorophytes</taxon>
        <taxon>Trebouxiophyceae</taxon>
        <taxon>Chlorellales</taxon>
        <taxon>Chlorellaceae</taxon>
        <taxon>Chlorella clade</taxon>
        <taxon>Chlorella</taxon>
    </lineage>
</organism>
<sequence length="114" mass="12622">MAAAAAAGLPEQEPEYKQSLEAFYRMAKYSLVVQSDCTADVKTEVVDICVTAVERHPADAEKSTQMIKEALDKRFGGPWHVVVGRAFAFEISHECKHFVHMYVAGTTGVLCWKS</sequence>
<keyword evidence="6" id="KW-0969">Cilium</keyword>
<dbReference type="EMBL" id="LHPG02000005">
    <property type="protein sequence ID" value="PRW58361.1"/>
    <property type="molecule type" value="Genomic_DNA"/>
</dbReference>
<keyword evidence="5 11" id="KW-0243">Dynein</keyword>
<evidence type="ECO:0000256" key="9">
    <source>
        <dbReference type="ARBA" id="ARBA00023273"/>
    </source>
</evidence>
<proteinExistence type="inferred from homology"/>
<evidence type="ECO:0000256" key="3">
    <source>
        <dbReference type="ARBA" id="ARBA00022490"/>
    </source>
</evidence>
<evidence type="ECO:0000256" key="11">
    <source>
        <dbReference type="RuleBase" id="RU365010"/>
    </source>
</evidence>